<feature type="domain" description="Protein kinase" evidence="7">
    <location>
        <begin position="120"/>
        <end position="403"/>
    </location>
</feature>
<dbReference type="PROSITE" id="PS00107">
    <property type="entry name" value="PROTEIN_KINASE_ATP"/>
    <property type="match status" value="1"/>
</dbReference>
<dbReference type="Proteomes" id="UP001595530">
    <property type="component" value="Unassembled WGS sequence"/>
</dbReference>
<dbReference type="InterPro" id="IPR017441">
    <property type="entry name" value="Protein_kinase_ATP_BS"/>
</dbReference>
<feature type="transmembrane region" description="Helical" evidence="6">
    <location>
        <begin position="394"/>
        <end position="416"/>
    </location>
</feature>
<dbReference type="Gene3D" id="1.10.510.10">
    <property type="entry name" value="Transferase(Phosphotransferase) domain 1"/>
    <property type="match status" value="1"/>
</dbReference>
<organism evidence="8 9">
    <name type="scientific">Undibacterium arcticum</name>
    <dbReference type="NCBI Taxonomy" id="1762892"/>
    <lineage>
        <taxon>Bacteria</taxon>
        <taxon>Pseudomonadati</taxon>
        <taxon>Pseudomonadota</taxon>
        <taxon>Betaproteobacteria</taxon>
        <taxon>Burkholderiales</taxon>
        <taxon>Oxalobacteraceae</taxon>
        <taxon>Undibacterium</taxon>
    </lineage>
</organism>
<dbReference type="SUPFAM" id="SSF56112">
    <property type="entry name" value="Protein kinase-like (PK-like)"/>
    <property type="match status" value="1"/>
</dbReference>
<dbReference type="InterPro" id="IPR008271">
    <property type="entry name" value="Ser/Thr_kinase_AS"/>
</dbReference>
<keyword evidence="6" id="KW-1133">Transmembrane helix</keyword>
<dbReference type="PANTHER" id="PTHR43289">
    <property type="entry name" value="MITOGEN-ACTIVATED PROTEIN KINASE KINASE KINASE 20-RELATED"/>
    <property type="match status" value="1"/>
</dbReference>
<keyword evidence="3 8" id="KW-0418">Kinase</keyword>
<keyword evidence="2 5" id="KW-0547">Nucleotide-binding</keyword>
<feature type="binding site" evidence="5">
    <location>
        <position position="155"/>
    </location>
    <ligand>
        <name>ATP</name>
        <dbReference type="ChEBI" id="CHEBI:30616"/>
    </ligand>
</feature>
<evidence type="ECO:0000313" key="8">
    <source>
        <dbReference type="EMBL" id="MFC3109304.1"/>
    </source>
</evidence>
<sequence length="675" mass="74267">MANFAQAIRAFQSSALSQDDFFAQVDRVLTTEQSSSAHLLEILGEEHTKIPLPHDVYAEVQRRIERFSKSTESLSADETHVRTKLDDRAALPSATVAPNHQSVAAPDRIKGVGDTLNGRFVLEECIGFGGMGTVYRALDLRKLEASDRKPYIAIKVLNVPFSSHPKSLIALQREARKAQTLAHPNIVTVYDFDRDGSMVYLTMEYLSGKPLSQTLRMPGFTGMPYAEALRIVNGMGKALAYAHDRGFVHCDFKPANVIVTDKGELKVIDFGIARVFHKPEEDVEATVFDAGSLGGLTPAYASPEMLEHCEPDPRDDIYALACITYELLTGRHPFDRLSATQARSAGIRPQRPKNIGHRQWRALKAALSFDRETRTPTVTRFLQEMSVERQAARYIAPVTSSLVLGLLVAAALYYYWDARTGIGQRSDLIPPPAPIKNVPQATPQTAPPAVLLSIASIKPILARVPCSALAPAVHDHALRVQGYIPKSFGIARLKDMLGAAPGVQTLNLDVQQVSDYECDVINTFAPYWAMNQQAGRVASIHVRGPSAELTEGDPLIVDITTPGYDSYVYVDYYVLDGNVAHLVPNLRTRGNQAPPNYTATVGSLGNWVIAKPFGTELIVLVTTPVALFDGVGPEYESRSDYLRAIEKKLGPLATKYGRERIMVDFVQITTKTRNK</sequence>
<reference evidence="9" key="1">
    <citation type="journal article" date="2019" name="Int. J. Syst. Evol. Microbiol.">
        <title>The Global Catalogue of Microorganisms (GCM) 10K type strain sequencing project: providing services to taxonomists for standard genome sequencing and annotation.</title>
        <authorList>
            <consortium name="The Broad Institute Genomics Platform"/>
            <consortium name="The Broad Institute Genome Sequencing Center for Infectious Disease"/>
            <person name="Wu L."/>
            <person name="Ma J."/>
        </authorList>
    </citation>
    <scope>NUCLEOTIDE SEQUENCE [LARGE SCALE GENOMIC DNA]</scope>
    <source>
        <strain evidence="9">KCTC 42986</strain>
    </source>
</reference>
<keyword evidence="4 5" id="KW-0067">ATP-binding</keyword>
<accession>A0ABV7F550</accession>
<evidence type="ECO:0000256" key="2">
    <source>
        <dbReference type="ARBA" id="ARBA00022741"/>
    </source>
</evidence>
<proteinExistence type="predicted"/>
<evidence type="ECO:0000259" key="7">
    <source>
        <dbReference type="PROSITE" id="PS50011"/>
    </source>
</evidence>
<dbReference type="EMBL" id="JBHRTP010000048">
    <property type="protein sequence ID" value="MFC3109304.1"/>
    <property type="molecule type" value="Genomic_DNA"/>
</dbReference>
<dbReference type="RefSeq" id="WP_390324156.1">
    <property type="nucleotide sequence ID" value="NZ_JBHRTP010000048.1"/>
</dbReference>
<evidence type="ECO:0000256" key="6">
    <source>
        <dbReference type="SAM" id="Phobius"/>
    </source>
</evidence>
<dbReference type="EC" id="2.7.11.1" evidence="8"/>
<evidence type="ECO:0000256" key="4">
    <source>
        <dbReference type="ARBA" id="ARBA00022840"/>
    </source>
</evidence>
<dbReference type="CDD" id="cd14014">
    <property type="entry name" value="STKc_PknB_like"/>
    <property type="match status" value="1"/>
</dbReference>
<keyword evidence="6" id="KW-0812">Transmembrane</keyword>
<evidence type="ECO:0000256" key="5">
    <source>
        <dbReference type="PROSITE-ProRule" id="PRU10141"/>
    </source>
</evidence>
<dbReference type="InterPro" id="IPR011009">
    <property type="entry name" value="Kinase-like_dom_sf"/>
</dbReference>
<dbReference type="Gene3D" id="3.30.200.20">
    <property type="entry name" value="Phosphorylase Kinase, domain 1"/>
    <property type="match status" value="1"/>
</dbReference>
<dbReference type="PANTHER" id="PTHR43289:SF6">
    <property type="entry name" value="SERINE_THREONINE-PROTEIN KINASE NEKL-3"/>
    <property type="match status" value="1"/>
</dbReference>
<comment type="caution">
    <text evidence="8">The sequence shown here is derived from an EMBL/GenBank/DDBJ whole genome shotgun (WGS) entry which is preliminary data.</text>
</comment>
<dbReference type="PROSITE" id="PS50011">
    <property type="entry name" value="PROTEIN_KINASE_DOM"/>
    <property type="match status" value="1"/>
</dbReference>
<keyword evidence="6" id="KW-0472">Membrane</keyword>
<name>A0ABV7F550_9BURK</name>
<dbReference type="PROSITE" id="PS00108">
    <property type="entry name" value="PROTEIN_KINASE_ST"/>
    <property type="match status" value="1"/>
</dbReference>
<keyword evidence="1 8" id="KW-0808">Transferase</keyword>
<protein>
    <submittedName>
        <fullName evidence="8">Serine/threonine-protein kinase</fullName>
        <ecNumber evidence="8">2.7.11.1</ecNumber>
    </submittedName>
</protein>
<dbReference type="GO" id="GO:0004674">
    <property type="term" value="F:protein serine/threonine kinase activity"/>
    <property type="evidence" value="ECO:0007669"/>
    <property type="project" value="UniProtKB-EC"/>
</dbReference>
<dbReference type="InterPro" id="IPR000719">
    <property type="entry name" value="Prot_kinase_dom"/>
</dbReference>
<evidence type="ECO:0000313" key="9">
    <source>
        <dbReference type="Proteomes" id="UP001595530"/>
    </source>
</evidence>
<evidence type="ECO:0000256" key="1">
    <source>
        <dbReference type="ARBA" id="ARBA00022679"/>
    </source>
</evidence>
<gene>
    <name evidence="8" type="ORF">ACFOFO_15250</name>
</gene>
<dbReference type="Pfam" id="PF00069">
    <property type="entry name" value="Pkinase"/>
    <property type="match status" value="1"/>
</dbReference>
<evidence type="ECO:0000256" key="3">
    <source>
        <dbReference type="ARBA" id="ARBA00022777"/>
    </source>
</evidence>
<keyword evidence="9" id="KW-1185">Reference proteome</keyword>